<keyword evidence="3" id="KW-0813">Transport</keyword>
<evidence type="ECO:0000256" key="16">
    <source>
        <dbReference type="SAM" id="MobiDB-lite"/>
    </source>
</evidence>
<feature type="transmembrane region" description="Helical" evidence="15">
    <location>
        <begin position="680"/>
        <end position="696"/>
    </location>
</feature>
<dbReference type="RefSeq" id="WP_181052879.1">
    <property type="nucleotide sequence ID" value="NZ_JACDXJ010000001.1"/>
</dbReference>
<dbReference type="Gene3D" id="3.40.50.1000">
    <property type="entry name" value="HAD superfamily/HAD-like"/>
    <property type="match status" value="1"/>
</dbReference>
<dbReference type="PANTHER" id="PTHR43520:SF5">
    <property type="entry name" value="CATION-TRANSPORTING P-TYPE ATPASE-RELATED"/>
    <property type="match status" value="1"/>
</dbReference>
<dbReference type="PANTHER" id="PTHR43520">
    <property type="entry name" value="ATP7, ISOFORM B"/>
    <property type="match status" value="1"/>
</dbReference>
<evidence type="ECO:0000256" key="7">
    <source>
        <dbReference type="ARBA" id="ARBA00022723"/>
    </source>
</evidence>
<dbReference type="Gene3D" id="3.40.1110.10">
    <property type="entry name" value="Calcium-transporting ATPase, cytoplasmic domain N"/>
    <property type="match status" value="1"/>
</dbReference>
<dbReference type="Pfam" id="PF00702">
    <property type="entry name" value="Hydrolase"/>
    <property type="match status" value="1"/>
</dbReference>
<dbReference type="InterPro" id="IPR023214">
    <property type="entry name" value="HAD_sf"/>
</dbReference>
<sequence length="745" mass="79351">MAETLDLSIYVTRQGDGTAHLDLAVEGIDCAACIDDIEGGLCRLPGIVDARLNYTNHRLAVEWRDGAISPAQVVEELRQLGYRAHPFWAKLIEEEETRRAQWLLKCLAVAGFASMNIMLLAVSVWSGNVTDITPETRDFFHWLAALIALPAVAYAGQPFFQSAMSALRNRRTNMDVPIVIGILLALSVSVYETINSAEHTYFDSVVMLLFFLLCGRYLDQAMRRKTRAVASNLASFRAEVAHRIEDNGEVVLVPTAAVNPGDRVLVRPGERIAVDGIVLSGASDVDESLVTGETAHRSVKADSQVYAGSMNHNGTLTLQVTAAGKGTLLDEVERLLENAAAAKSRYVQLADRVAKIYAPVVHTAAAVTAVAWIATGASVHDALLTAIAVLIITCPCALALAVPVVQVVASGALFRAGVFLNAGDAFERLAKVDTIVFDKTGTLTLPTMSVINAGDVAPDLLEAASRLALSSRHPLAAAVAQMARDRRPYDDVAEETGQGVRAVVGGMEMRLGSPTFCGAAEIADKAAVTDPAASVIAFSWGEKRSVLLVRQALRPDAVAIVQNLRERGFDCRILSGDRPEAVAPIAATLGIATWRGGCKPSDKIEALEALKVEGCKVLMVGDGLNDAPALAAAYVSLSPISAADLTQAHADAVFLGDRLKPVQDTIDIARRAHRLMRQNLGIALVYNLIAVPLAFLGFVTPLVAALAMSGSSTLVTLNALRARGRRSEPRPETAQYPIVPVTQGA</sequence>
<feature type="transmembrane region" description="Helical" evidence="15">
    <location>
        <begin position="102"/>
        <end position="127"/>
    </location>
</feature>
<evidence type="ECO:0000256" key="11">
    <source>
        <dbReference type="ARBA" id="ARBA00022967"/>
    </source>
</evidence>
<evidence type="ECO:0000256" key="12">
    <source>
        <dbReference type="ARBA" id="ARBA00022989"/>
    </source>
</evidence>
<dbReference type="PROSITE" id="PS50846">
    <property type="entry name" value="HMA_2"/>
    <property type="match status" value="1"/>
</dbReference>
<dbReference type="SUPFAM" id="SSF55008">
    <property type="entry name" value="HMA, heavy metal-associated domain"/>
    <property type="match status" value="1"/>
</dbReference>
<evidence type="ECO:0000256" key="10">
    <source>
        <dbReference type="ARBA" id="ARBA00022842"/>
    </source>
</evidence>
<evidence type="ECO:0000313" key="19">
    <source>
        <dbReference type="Proteomes" id="UP000572984"/>
    </source>
</evidence>
<dbReference type="Pfam" id="PF00122">
    <property type="entry name" value="E1-E2_ATPase"/>
    <property type="match status" value="1"/>
</dbReference>
<evidence type="ECO:0000256" key="14">
    <source>
        <dbReference type="ARBA" id="ARBA00023136"/>
    </source>
</evidence>
<dbReference type="InterPro" id="IPR023299">
    <property type="entry name" value="ATPase_P-typ_cyto_dom_N"/>
</dbReference>
<accession>A0A838BPE1</accession>
<evidence type="ECO:0000259" key="17">
    <source>
        <dbReference type="PROSITE" id="PS50846"/>
    </source>
</evidence>
<dbReference type="GO" id="GO:0005524">
    <property type="term" value="F:ATP binding"/>
    <property type="evidence" value="ECO:0007669"/>
    <property type="project" value="UniProtKB-UniRule"/>
</dbReference>
<evidence type="ECO:0000256" key="8">
    <source>
        <dbReference type="ARBA" id="ARBA00022741"/>
    </source>
</evidence>
<comment type="subcellular location">
    <subcellularLocation>
        <location evidence="1">Cell membrane</location>
        <topology evidence="1">Multi-pass membrane protein</topology>
    </subcellularLocation>
</comment>
<name>A0A838BPE1_9HYPH</name>
<keyword evidence="13" id="KW-0406">Ion transport</keyword>
<dbReference type="GO" id="GO:0016887">
    <property type="term" value="F:ATP hydrolysis activity"/>
    <property type="evidence" value="ECO:0007669"/>
    <property type="project" value="InterPro"/>
</dbReference>
<evidence type="ECO:0000256" key="9">
    <source>
        <dbReference type="ARBA" id="ARBA00022840"/>
    </source>
</evidence>
<dbReference type="PROSITE" id="PS00154">
    <property type="entry name" value="ATPASE_E1_E2"/>
    <property type="match status" value="1"/>
</dbReference>
<dbReference type="NCBIfam" id="TIGR01525">
    <property type="entry name" value="ATPase-IB_hvy"/>
    <property type="match status" value="1"/>
</dbReference>
<feature type="transmembrane region" description="Helical" evidence="15">
    <location>
        <begin position="383"/>
        <end position="405"/>
    </location>
</feature>
<dbReference type="PRINTS" id="PR00119">
    <property type="entry name" value="CATATPASE"/>
</dbReference>
<dbReference type="EMBL" id="JACDXJ010000001">
    <property type="protein sequence ID" value="MBA1157407.1"/>
    <property type="molecule type" value="Genomic_DNA"/>
</dbReference>
<evidence type="ECO:0000256" key="13">
    <source>
        <dbReference type="ARBA" id="ARBA00023065"/>
    </source>
</evidence>
<dbReference type="InterPro" id="IPR027256">
    <property type="entry name" value="P-typ_ATPase_IB"/>
</dbReference>
<keyword evidence="4 15" id="KW-1003">Cell membrane</keyword>
<evidence type="ECO:0000256" key="3">
    <source>
        <dbReference type="ARBA" id="ARBA00022448"/>
    </source>
</evidence>
<keyword evidence="7 15" id="KW-0479">Metal-binding</keyword>
<keyword evidence="12 15" id="KW-1133">Transmembrane helix</keyword>
<dbReference type="InterPro" id="IPR036412">
    <property type="entry name" value="HAD-like_sf"/>
</dbReference>
<keyword evidence="14 15" id="KW-0472">Membrane</keyword>
<dbReference type="SUPFAM" id="SSF81665">
    <property type="entry name" value="Calcium ATPase, transmembrane domain M"/>
    <property type="match status" value="1"/>
</dbReference>
<dbReference type="GO" id="GO:0005886">
    <property type="term" value="C:plasma membrane"/>
    <property type="evidence" value="ECO:0007669"/>
    <property type="project" value="UniProtKB-SubCell"/>
</dbReference>
<gene>
    <name evidence="18" type="primary">cadA</name>
    <name evidence="18" type="ORF">H0S73_14835</name>
</gene>
<evidence type="ECO:0000256" key="5">
    <source>
        <dbReference type="ARBA" id="ARBA00022553"/>
    </source>
</evidence>
<dbReference type="CDD" id="cd00371">
    <property type="entry name" value="HMA"/>
    <property type="match status" value="1"/>
</dbReference>
<feature type="domain" description="HMA" evidence="17">
    <location>
        <begin position="19"/>
        <end position="85"/>
    </location>
</feature>
<dbReference type="InterPro" id="IPR006121">
    <property type="entry name" value="HMA_dom"/>
</dbReference>
<dbReference type="NCBIfam" id="TIGR01494">
    <property type="entry name" value="ATPase_P-type"/>
    <property type="match status" value="1"/>
</dbReference>
<feature type="transmembrane region" description="Helical" evidence="15">
    <location>
        <begin position="176"/>
        <end position="194"/>
    </location>
</feature>
<keyword evidence="9 15" id="KW-0067">ATP-binding</keyword>
<keyword evidence="6 15" id="KW-0812">Transmembrane</keyword>
<evidence type="ECO:0000256" key="4">
    <source>
        <dbReference type="ARBA" id="ARBA00022475"/>
    </source>
</evidence>
<feature type="transmembrane region" description="Helical" evidence="15">
    <location>
        <begin position="200"/>
        <end position="218"/>
    </location>
</feature>
<dbReference type="SUPFAM" id="SSF56784">
    <property type="entry name" value="HAD-like"/>
    <property type="match status" value="1"/>
</dbReference>
<dbReference type="AlphaFoldDB" id="A0A838BPE1"/>
<evidence type="ECO:0000256" key="15">
    <source>
        <dbReference type="RuleBase" id="RU362081"/>
    </source>
</evidence>
<dbReference type="GO" id="GO:0005507">
    <property type="term" value="F:copper ion binding"/>
    <property type="evidence" value="ECO:0007669"/>
    <property type="project" value="TreeGrafter"/>
</dbReference>
<dbReference type="InterPro" id="IPR059000">
    <property type="entry name" value="ATPase_P-type_domA"/>
</dbReference>
<dbReference type="Gene3D" id="3.30.70.100">
    <property type="match status" value="1"/>
</dbReference>
<evidence type="ECO:0000256" key="2">
    <source>
        <dbReference type="ARBA" id="ARBA00006024"/>
    </source>
</evidence>
<dbReference type="Pfam" id="PF00403">
    <property type="entry name" value="HMA"/>
    <property type="match status" value="1"/>
</dbReference>
<keyword evidence="5" id="KW-0597">Phosphoprotein</keyword>
<evidence type="ECO:0000256" key="6">
    <source>
        <dbReference type="ARBA" id="ARBA00022692"/>
    </source>
</evidence>
<evidence type="ECO:0000313" key="18">
    <source>
        <dbReference type="EMBL" id="MBA1157407.1"/>
    </source>
</evidence>
<dbReference type="InterPro" id="IPR001757">
    <property type="entry name" value="P_typ_ATPase"/>
</dbReference>
<dbReference type="SUPFAM" id="SSF81653">
    <property type="entry name" value="Calcium ATPase, transduction domain A"/>
    <property type="match status" value="1"/>
</dbReference>
<dbReference type="InterPro" id="IPR023298">
    <property type="entry name" value="ATPase_P-typ_TM_dom_sf"/>
</dbReference>
<keyword evidence="11" id="KW-1278">Translocase</keyword>
<dbReference type="InterPro" id="IPR036163">
    <property type="entry name" value="HMA_dom_sf"/>
</dbReference>
<dbReference type="NCBIfam" id="TIGR01511">
    <property type="entry name" value="ATPase-IB1_Cu"/>
    <property type="match status" value="1"/>
</dbReference>
<feature type="transmembrane region" description="Helical" evidence="15">
    <location>
        <begin position="356"/>
        <end position="377"/>
    </location>
</feature>
<feature type="region of interest" description="Disordered" evidence="16">
    <location>
        <begin position="723"/>
        <end position="745"/>
    </location>
</feature>
<dbReference type="InterPro" id="IPR008250">
    <property type="entry name" value="ATPase_P-typ_transduc_dom_A_sf"/>
</dbReference>
<dbReference type="Gene3D" id="2.70.150.10">
    <property type="entry name" value="Calcium-transporting ATPase, cytoplasmic transduction domain A"/>
    <property type="match status" value="1"/>
</dbReference>
<keyword evidence="8 15" id="KW-0547">Nucleotide-binding</keyword>
<dbReference type="GO" id="GO:0055070">
    <property type="term" value="P:copper ion homeostasis"/>
    <property type="evidence" value="ECO:0007669"/>
    <property type="project" value="TreeGrafter"/>
</dbReference>
<dbReference type="NCBIfam" id="TIGR01512">
    <property type="entry name" value="ATPase-IB2_Cd"/>
    <property type="match status" value="1"/>
</dbReference>
<keyword evidence="19" id="KW-1185">Reference proteome</keyword>
<dbReference type="InterPro" id="IPR018303">
    <property type="entry name" value="ATPase_P-typ_P_site"/>
</dbReference>
<organism evidence="18 19">
    <name type="scientific">Microvirga mediterraneensis</name>
    <dbReference type="NCBI Taxonomy" id="2754695"/>
    <lineage>
        <taxon>Bacteria</taxon>
        <taxon>Pseudomonadati</taxon>
        <taxon>Pseudomonadota</taxon>
        <taxon>Alphaproteobacteria</taxon>
        <taxon>Hyphomicrobiales</taxon>
        <taxon>Methylobacteriaceae</taxon>
        <taxon>Microvirga</taxon>
    </lineage>
</organism>
<evidence type="ECO:0000256" key="1">
    <source>
        <dbReference type="ARBA" id="ARBA00004651"/>
    </source>
</evidence>
<dbReference type="GO" id="GO:0043682">
    <property type="term" value="F:P-type divalent copper transporter activity"/>
    <property type="evidence" value="ECO:0007669"/>
    <property type="project" value="TreeGrafter"/>
</dbReference>
<reference evidence="18 19" key="1">
    <citation type="submission" date="2020-07" db="EMBL/GenBank/DDBJ databases">
        <title>Draft genome and description of Microvirga mediterraneensis Marseille-Q2068 sp. nov.</title>
        <authorList>
            <person name="Boxberger M."/>
        </authorList>
    </citation>
    <scope>NUCLEOTIDE SEQUENCE [LARGE SCALE GENOMIC DNA]</scope>
    <source>
        <strain evidence="18 19">Marseille-Q2068</strain>
    </source>
</reference>
<keyword evidence="10" id="KW-0460">Magnesium</keyword>
<comment type="similarity">
    <text evidence="2 15">Belongs to the cation transport ATPase (P-type) (TC 3.A.3) family. Type IB subfamily.</text>
</comment>
<comment type="caution">
    <text evidence="18">The sequence shown here is derived from an EMBL/GenBank/DDBJ whole genome shotgun (WGS) entry which is preliminary data.</text>
</comment>
<protein>
    <submittedName>
        <fullName evidence="18">Cadmium-translocating P-type ATPase</fullName>
    </submittedName>
</protein>
<proteinExistence type="inferred from homology"/>
<dbReference type="Proteomes" id="UP000572984">
    <property type="component" value="Unassembled WGS sequence"/>
</dbReference>
<feature type="transmembrane region" description="Helical" evidence="15">
    <location>
        <begin position="139"/>
        <end position="156"/>
    </location>
</feature>